<reference evidence="1 2" key="1">
    <citation type="journal article" date="2019" name="Microbiol. Resour. Announc.">
        <title>Complete Genome Sequence of Halomonas sulfidaeris Strain Esulfide1 Isolated from a Metal Sulfide Rock at a Depth of 2,200 Meters, Obtained Using Nanopore Sequencing.</title>
        <authorList>
            <person name="Saito M."/>
            <person name="Nishigata A."/>
            <person name="Galipon J."/>
            <person name="Arakawa K."/>
        </authorList>
    </citation>
    <scope>NUCLEOTIDE SEQUENCE [LARGE SCALE GENOMIC DNA]</scope>
    <source>
        <strain evidence="1 2">ATCC BAA-803</strain>
        <plasmid evidence="2">pbaa-803-a dna</plasmid>
    </source>
</reference>
<keyword evidence="1" id="KW-0614">Plasmid</keyword>
<dbReference type="AlphaFoldDB" id="A0A455UI74"/>
<evidence type="ECO:0000313" key="2">
    <source>
        <dbReference type="Proteomes" id="UP000320231"/>
    </source>
</evidence>
<protein>
    <submittedName>
        <fullName evidence="1">Uncharacterized protein</fullName>
    </submittedName>
</protein>
<gene>
    <name evidence="1" type="ORF">HSBAA_PA_0600</name>
</gene>
<evidence type="ECO:0000313" key="1">
    <source>
        <dbReference type="EMBL" id="BBI65457.1"/>
    </source>
</evidence>
<sequence>MATVWIAKRDDLHTALSTPYARHCPGSRRGVAFTAAYLITDHELEEILDTQLSLHSRIVAGQLDPNATIDDYARLASHLGLPEYPAQLYRDGIAVPVNSPESSPKLYHEEELKLVLGFGIQMAHPGC</sequence>
<geneLocation type="plasmid" evidence="2">
    <name>pbaa-803-a dna</name>
</geneLocation>
<dbReference type="KEGG" id="hsr:HSBAA_PA_0600"/>
<dbReference type="Proteomes" id="UP000320231">
    <property type="component" value="Plasmid pBAA-803-A"/>
</dbReference>
<dbReference type="EMBL" id="AP019515">
    <property type="protein sequence ID" value="BBI65457.1"/>
    <property type="molecule type" value="Genomic_DNA"/>
</dbReference>
<proteinExistence type="predicted"/>
<name>A0A455UI74_9GAMM</name>
<accession>A0A455UI74</accession>
<organism evidence="1 2">
    <name type="scientific">Vreelandella sulfidaeris</name>
    <dbReference type="NCBI Taxonomy" id="115553"/>
    <lineage>
        <taxon>Bacteria</taxon>
        <taxon>Pseudomonadati</taxon>
        <taxon>Pseudomonadota</taxon>
        <taxon>Gammaproteobacteria</taxon>
        <taxon>Oceanospirillales</taxon>
        <taxon>Halomonadaceae</taxon>
        <taxon>Vreelandella</taxon>
    </lineage>
</organism>